<dbReference type="InterPro" id="IPR026406">
    <property type="entry name" value="Ver/Plancto_CHP"/>
</dbReference>
<accession>A0A3A4RA60</accession>
<dbReference type="AlphaFoldDB" id="A0A3A4RA60"/>
<gene>
    <name evidence="1" type="ORF">C4541_08115</name>
</gene>
<reference evidence="1 2" key="1">
    <citation type="journal article" date="2017" name="ISME J.">
        <title>Energy and carbon metabolisms in a deep terrestrial subsurface fluid microbial community.</title>
        <authorList>
            <person name="Momper L."/>
            <person name="Jungbluth S.P."/>
            <person name="Lee M.D."/>
            <person name="Amend J.P."/>
        </authorList>
    </citation>
    <scope>NUCLEOTIDE SEQUENCE [LARGE SCALE GENOMIC DNA]</scope>
    <source>
        <strain evidence="1">SURF_26</strain>
    </source>
</reference>
<dbReference type="EMBL" id="QZJZ01000067">
    <property type="protein sequence ID" value="RJP58411.1"/>
    <property type="molecule type" value="Genomic_DNA"/>
</dbReference>
<comment type="caution">
    <text evidence="1">The sequence shown here is derived from an EMBL/GenBank/DDBJ whole genome shotgun (WGS) entry which is preliminary data.</text>
</comment>
<proteinExistence type="predicted"/>
<organism evidence="1 2">
    <name type="scientific">Candidatus Auribacter fodinae</name>
    <dbReference type="NCBI Taxonomy" id="2093366"/>
    <lineage>
        <taxon>Bacteria</taxon>
        <taxon>Pseudomonadati</taxon>
        <taxon>Candidatus Auribacterota</taxon>
        <taxon>Candidatus Auribacteria</taxon>
        <taxon>Candidatus Auribacterales</taxon>
        <taxon>Candidatus Auribacteraceae</taxon>
        <taxon>Candidatus Auribacter</taxon>
    </lineage>
</organism>
<protein>
    <submittedName>
        <fullName evidence="1">Uncharacterized protein</fullName>
    </submittedName>
</protein>
<sequence>MEQKKHLFELLQEICANDKRYELEAYNFVLLALNYTMGKHERPRHVSGRELMEGIREYALDQFGPLVRTVFEHWGIHTSDDFGEIVFNLVNNGLLGKSENDSKDDFHNVFDFEEVFDNPFKAN</sequence>
<evidence type="ECO:0000313" key="1">
    <source>
        <dbReference type="EMBL" id="RJP58411.1"/>
    </source>
</evidence>
<dbReference type="NCBIfam" id="TIGR04138">
    <property type="entry name" value="Plancto_Ver_chp"/>
    <property type="match status" value="1"/>
</dbReference>
<evidence type="ECO:0000313" key="2">
    <source>
        <dbReference type="Proteomes" id="UP000266426"/>
    </source>
</evidence>
<name>A0A3A4RA60_9BACT</name>
<dbReference type="Proteomes" id="UP000266426">
    <property type="component" value="Unassembled WGS sequence"/>
</dbReference>